<keyword evidence="1" id="KW-0472">Membrane</keyword>
<sequence>MSDLLARIRPQIFLILLSLTVIALSALYVLFQIDDISTPKIVAVGGAITGSIQGIVMLGPKLLEAE</sequence>
<feature type="transmembrane region" description="Helical" evidence="1">
    <location>
        <begin position="12"/>
        <end position="31"/>
    </location>
</feature>
<protein>
    <submittedName>
        <fullName evidence="2">Uncharacterized protein</fullName>
    </submittedName>
</protein>
<proteinExistence type="predicted"/>
<keyword evidence="1" id="KW-1133">Transmembrane helix</keyword>
<evidence type="ECO:0000256" key="1">
    <source>
        <dbReference type="SAM" id="Phobius"/>
    </source>
</evidence>
<organism evidence="2">
    <name type="scientific">marine sediment metagenome</name>
    <dbReference type="NCBI Taxonomy" id="412755"/>
    <lineage>
        <taxon>unclassified sequences</taxon>
        <taxon>metagenomes</taxon>
        <taxon>ecological metagenomes</taxon>
    </lineage>
</organism>
<gene>
    <name evidence="2" type="ORF">LCGC14_1105900</name>
</gene>
<name>A0A0F9MW09_9ZZZZ</name>
<keyword evidence="1" id="KW-0812">Transmembrane</keyword>
<dbReference type="AlphaFoldDB" id="A0A0F9MW09"/>
<dbReference type="EMBL" id="LAZR01005016">
    <property type="protein sequence ID" value="KKN03602.1"/>
    <property type="molecule type" value="Genomic_DNA"/>
</dbReference>
<reference evidence="2" key="1">
    <citation type="journal article" date="2015" name="Nature">
        <title>Complex archaea that bridge the gap between prokaryotes and eukaryotes.</title>
        <authorList>
            <person name="Spang A."/>
            <person name="Saw J.H."/>
            <person name="Jorgensen S.L."/>
            <person name="Zaremba-Niedzwiedzka K."/>
            <person name="Martijn J."/>
            <person name="Lind A.E."/>
            <person name="van Eijk R."/>
            <person name="Schleper C."/>
            <person name="Guy L."/>
            <person name="Ettema T.J."/>
        </authorList>
    </citation>
    <scope>NUCLEOTIDE SEQUENCE</scope>
</reference>
<accession>A0A0F9MW09</accession>
<comment type="caution">
    <text evidence="2">The sequence shown here is derived from an EMBL/GenBank/DDBJ whole genome shotgun (WGS) entry which is preliminary data.</text>
</comment>
<evidence type="ECO:0000313" key="2">
    <source>
        <dbReference type="EMBL" id="KKN03602.1"/>
    </source>
</evidence>